<organism evidence="2 3">
    <name type="scientific">Oryza sativa subsp. japonica</name>
    <name type="common">Rice</name>
    <dbReference type="NCBI Taxonomy" id="39947"/>
    <lineage>
        <taxon>Eukaryota</taxon>
        <taxon>Viridiplantae</taxon>
        <taxon>Streptophyta</taxon>
        <taxon>Embryophyta</taxon>
        <taxon>Tracheophyta</taxon>
        <taxon>Spermatophyta</taxon>
        <taxon>Magnoliopsida</taxon>
        <taxon>Liliopsida</taxon>
        <taxon>Poales</taxon>
        <taxon>Poaceae</taxon>
        <taxon>BOP clade</taxon>
        <taxon>Oryzoideae</taxon>
        <taxon>Oryzeae</taxon>
        <taxon>Oryzinae</taxon>
        <taxon>Oryza</taxon>
        <taxon>Oryza sativa</taxon>
    </lineage>
</organism>
<reference evidence="2 3" key="2">
    <citation type="journal article" date="2013" name="Plant Cell Physiol.">
        <title>Rice Annotation Project Database (RAP-DB): an integrative and interactive database for rice genomics.</title>
        <authorList>
            <person name="Sakai H."/>
            <person name="Lee S.S."/>
            <person name="Tanaka T."/>
            <person name="Numa H."/>
            <person name="Kim J."/>
            <person name="Kawahara Y."/>
            <person name="Wakimoto H."/>
            <person name="Yang C.C."/>
            <person name="Iwamoto M."/>
            <person name="Abe T."/>
            <person name="Yamada Y."/>
            <person name="Muto A."/>
            <person name="Inokuchi H."/>
            <person name="Ikemura T."/>
            <person name="Matsumoto T."/>
            <person name="Sasaki T."/>
            <person name="Itoh T."/>
        </authorList>
    </citation>
    <scope>NUCLEOTIDE SEQUENCE [LARGE SCALE GENOMIC DNA]</scope>
    <source>
        <strain evidence="3">cv. Nipponbare</strain>
    </source>
</reference>
<accession>A0A0P0VK42</accession>
<sequence>MLMHGKVQKKTTWWKGDTGACTSTWREEASATCQRRQNHGGIGPQDMQYRACVGGERGTGHDVFKRRIRRSPSSSSESTPFQSSEFSSVR</sequence>
<feature type="region of interest" description="Disordered" evidence="1">
    <location>
        <begin position="55"/>
        <end position="90"/>
    </location>
</feature>
<dbReference type="PaxDb" id="39947-A0A0P0VK42"/>
<dbReference type="EMBL" id="AP014958">
    <property type="protein sequence ID" value="BAS79093.1"/>
    <property type="molecule type" value="Genomic_DNA"/>
</dbReference>
<evidence type="ECO:0000313" key="2">
    <source>
        <dbReference type="EMBL" id="BAS79093.1"/>
    </source>
</evidence>
<gene>
    <name evidence="2" type="ordered locus">Os02g0539950</name>
    <name evidence="2" type="ORF">OSNPB_020539950</name>
</gene>
<reference evidence="3" key="1">
    <citation type="journal article" date="2005" name="Nature">
        <title>The map-based sequence of the rice genome.</title>
        <authorList>
            <consortium name="International rice genome sequencing project (IRGSP)"/>
            <person name="Matsumoto T."/>
            <person name="Wu J."/>
            <person name="Kanamori H."/>
            <person name="Katayose Y."/>
            <person name="Fujisawa M."/>
            <person name="Namiki N."/>
            <person name="Mizuno H."/>
            <person name="Yamamoto K."/>
            <person name="Antonio B.A."/>
            <person name="Baba T."/>
            <person name="Sakata K."/>
            <person name="Nagamura Y."/>
            <person name="Aoki H."/>
            <person name="Arikawa K."/>
            <person name="Arita K."/>
            <person name="Bito T."/>
            <person name="Chiden Y."/>
            <person name="Fujitsuka N."/>
            <person name="Fukunaka R."/>
            <person name="Hamada M."/>
            <person name="Harada C."/>
            <person name="Hayashi A."/>
            <person name="Hijishita S."/>
            <person name="Honda M."/>
            <person name="Hosokawa S."/>
            <person name="Ichikawa Y."/>
            <person name="Idonuma A."/>
            <person name="Iijima M."/>
            <person name="Ikeda M."/>
            <person name="Ikeno M."/>
            <person name="Ito K."/>
            <person name="Ito S."/>
            <person name="Ito T."/>
            <person name="Ito Y."/>
            <person name="Ito Y."/>
            <person name="Iwabuchi A."/>
            <person name="Kamiya K."/>
            <person name="Karasawa W."/>
            <person name="Kurita K."/>
            <person name="Katagiri S."/>
            <person name="Kikuta A."/>
            <person name="Kobayashi H."/>
            <person name="Kobayashi N."/>
            <person name="Machita K."/>
            <person name="Maehara T."/>
            <person name="Masukawa M."/>
            <person name="Mizubayashi T."/>
            <person name="Mukai Y."/>
            <person name="Nagasaki H."/>
            <person name="Nagata Y."/>
            <person name="Naito S."/>
            <person name="Nakashima M."/>
            <person name="Nakama Y."/>
            <person name="Nakamichi Y."/>
            <person name="Nakamura M."/>
            <person name="Meguro A."/>
            <person name="Negishi M."/>
            <person name="Ohta I."/>
            <person name="Ohta T."/>
            <person name="Okamoto M."/>
            <person name="Ono N."/>
            <person name="Saji S."/>
            <person name="Sakaguchi M."/>
            <person name="Sakai K."/>
            <person name="Shibata M."/>
            <person name="Shimokawa T."/>
            <person name="Song J."/>
            <person name="Takazaki Y."/>
            <person name="Terasawa K."/>
            <person name="Tsugane M."/>
            <person name="Tsuji K."/>
            <person name="Ueda S."/>
            <person name="Waki K."/>
            <person name="Yamagata H."/>
            <person name="Yamamoto M."/>
            <person name="Yamamoto S."/>
            <person name="Yamane H."/>
            <person name="Yoshiki S."/>
            <person name="Yoshihara R."/>
            <person name="Yukawa K."/>
            <person name="Zhong H."/>
            <person name="Yano M."/>
            <person name="Yuan Q."/>
            <person name="Ouyang S."/>
            <person name="Liu J."/>
            <person name="Jones K.M."/>
            <person name="Gansberger K."/>
            <person name="Moffat K."/>
            <person name="Hill J."/>
            <person name="Bera J."/>
            <person name="Fadrosh D."/>
            <person name="Jin S."/>
            <person name="Johri S."/>
            <person name="Kim M."/>
            <person name="Overton L."/>
            <person name="Reardon M."/>
            <person name="Tsitrin T."/>
            <person name="Vuong H."/>
            <person name="Weaver B."/>
            <person name="Ciecko A."/>
            <person name="Tallon L."/>
            <person name="Jackson J."/>
            <person name="Pai G."/>
            <person name="Aken S.V."/>
            <person name="Utterback T."/>
            <person name="Reidmuller S."/>
            <person name="Feldblyum T."/>
            <person name="Hsiao J."/>
            <person name="Zismann V."/>
            <person name="Iobst S."/>
            <person name="de Vazeille A.R."/>
            <person name="Buell C.R."/>
            <person name="Ying K."/>
            <person name="Li Y."/>
            <person name="Lu T."/>
            <person name="Huang Y."/>
            <person name="Zhao Q."/>
            <person name="Feng Q."/>
            <person name="Zhang L."/>
            <person name="Zhu J."/>
            <person name="Weng Q."/>
            <person name="Mu J."/>
            <person name="Lu Y."/>
            <person name="Fan D."/>
            <person name="Liu Y."/>
            <person name="Guan J."/>
            <person name="Zhang Y."/>
            <person name="Yu S."/>
            <person name="Liu X."/>
            <person name="Zhang Y."/>
            <person name="Hong G."/>
            <person name="Han B."/>
            <person name="Choisne N."/>
            <person name="Demange N."/>
            <person name="Orjeda G."/>
            <person name="Samain S."/>
            <person name="Cattolico L."/>
            <person name="Pelletier E."/>
            <person name="Couloux A."/>
            <person name="Segurens B."/>
            <person name="Wincker P."/>
            <person name="D'Hont A."/>
            <person name="Scarpelli C."/>
            <person name="Weissenbach J."/>
            <person name="Salanoubat M."/>
            <person name="Quetier F."/>
            <person name="Yu Y."/>
            <person name="Kim H.R."/>
            <person name="Rambo T."/>
            <person name="Currie J."/>
            <person name="Collura K."/>
            <person name="Luo M."/>
            <person name="Yang T."/>
            <person name="Ammiraju J.S.S."/>
            <person name="Engler F."/>
            <person name="Soderlund C."/>
            <person name="Wing R.A."/>
            <person name="Palmer L.E."/>
            <person name="de la Bastide M."/>
            <person name="Spiegel L."/>
            <person name="Nascimento L."/>
            <person name="Zutavern T."/>
            <person name="O'Shaughnessy A."/>
            <person name="Dike S."/>
            <person name="Dedhia N."/>
            <person name="Preston R."/>
            <person name="Balija V."/>
            <person name="McCombie W.R."/>
            <person name="Chow T."/>
            <person name="Chen H."/>
            <person name="Chung M."/>
            <person name="Chen C."/>
            <person name="Shaw J."/>
            <person name="Wu H."/>
            <person name="Hsiao K."/>
            <person name="Chao Y."/>
            <person name="Chu M."/>
            <person name="Cheng C."/>
            <person name="Hour A."/>
            <person name="Lee P."/>
            <person name="Lin S."/>
            <person name="Lin Y."/>
            <person name="Liou J."/>
            <person name="Liu S."/>
            <person name="Hsing Y."/>
            <person name="Raghuvanshi S."/>
            <person name="Mohanty A."/>
            <person name="Bharti A.K."/>
            <person name="Gaur A."/>
            <person name="Gupta V."/>
            <person name="Kumar D."/>
            <person name="Ravi V."/>
            <person name="Vij S."/>
            <person name="Kapur A."/>
            <person name="Khurana P."/>
            <person name="Khurana P."/>
            <person name="Khurana J.P."/>
            <person name="Tyagi A.K."/>
            <person name="Gaikwad K."/>
            <person name="Singh A."/>
            <person name="Dalal V."/>
            <person name="Srivastava S."/>
            <person name="Dixit A."/>
            <person name="Pal A.K."/>
            <person name="Ghazi I.A."/>
            <person name="Yadav M."/>
            <person name="Pandit A."/>
            <person name="Bhargava A."/>
            <person name="Sureshbabu K."/>
            <person name="Batra K."/>
            <person name="Sharma T.R."/>
            <person name="Mohapatra T."/>
            <person name="Singh N.K."/>
            <person name="Messing J."/>
            <person name="Nelson A.B."/>
            <person name="Fuks G."/>
            <person name="Kavchok S."/>
            <person name="Keizer G."/>
            <person name="Linton E."/>
            <person name="Llaca V."/>
            <person name="Song R."/>
            <person name="Tanyolac B."/>
            <person name="Young S."/>
            <person name="Ho-Il K."/>
            <person name="Hahn J.H."/>
            <person name="Sangsakoo G."/>
            <person name="Vanavichit A."/>
            <person name="de Mattos Luiz.A.T."/>
            <person name="Zimmer P.D."/>
            <person name="Malone G."/>
            <person name="Dellagostin O."/>
            <person name="de Oliveira A.C."/>
            <person name="Bevan M."/>
            <person name="Bancroft I."/>
            <person name="Minx P."/>
            <person name="Cordum H."/>
            <person name="Wilson R."/>
            <person name="Cheng Z."/>
            <person name="Jin W."/>
            <person name="Jiang J."/>
            <person name="Leong S.A."/>
            <person name="Iwama H."/>
            <person name="Gojobori T."/>
            <person name="Itoh T."/>
            <person name="Niimura Y."/>
            <person name="Fujii Y."/>
            <person name="Habara T."/>
            <person name="Sakai H."/>
            <person name="Sato Y."/>
            <person name="Wilson G."/>
            <person name="Kumar K."/>
            <person name="McCouch S."/>
            <person name="Juretic N."/>
            <person name="Hoen D."/>
            <person name="Wright S."/>
            <person name="Bruskiewich R."/>
            <person name="Bureau T."/>
            <person name="Miyao A."/>
            <person name="Hirochika H."/>
            <person name="Nishikawa T."/>
            <person name="Kadowaki K."/>
            <person name="Sugiura M."/>
            <person name="Burr B."/>
            <person name="Sasaki T."/>
        </authorList>
    </citation>
    <scope>NUCLEOTIDE SEQUENCE [LARGE SCALE GENOMIC DNA]</scope>
    <source>
        <strain evidence="3">cv. Nipponbare</strain>
    </source>
</reference>
<evidence type="ECO:0000256" key="1">
    <source>
        <dbReference type="SAM" id="MobiDB-lite"/>
    </source>
</evidence>
<dbReference type="InParanoid" id="A0A0P0VK42"/>
<keyword evidence="3" id="KW-1185">Reference proteome</keyword>
<protein>
    <submittedName>
        <fullName evidence="2">Os02g0539950 protein</fullName>
    </submittedName>
</protein>
<feature type="compositionally biased region" description="Low complexity" evidence="1">
    <location>
        <begin position="71"/>
        <end position="90"/>
    </location>
</feature>
<evidence type="ECO:0000313" key="3">
    <source>
        <dbReference type="Proteomes" id="UP000059680"/>
    </source>
</evidence>
<name>A0A0P0VK42_ORYSJ</name>
<proteinExistence type="predicted"/>
<dbReference type="Proteomes" id="UP000059680">
    <property type="component" value="Chromosome 2"/>
</dbReference>
<dbReference type="AlphaFoldDB" id="A0A0P0VK42"/>
<reference evidence="2 3" key="3">
    <citation type="journal article" date="2013" name="Rice">
        <title>Improvement of the Oryza sativa Nipponbare reference genome using next generation sequence and optical map data.</title>
        <authorList>
            <person name="Kawahara Y."/>
            <person name="de la Bastide M."/>
            <person name="Hamilton J.P."/>
            <person name="Kanamori H."/>
            <person name="McCombie W.R."/>
            <person name="Ouyang S."/>
            <person name="Schwartz D.C."/>
            <person name="Tanaka T."/>
            <person name="Wu J."/>
            <person name="Zhou S."/>
            <person name="Childs K.L."/>
            <person name="Davidson R.M."/>
            <person name="Lin H."/>
            <person name="Quesada-Ocampo L."/>
            <person name="Vaillancourt B."/>
            <person name="Sakai H."/>
            <person name="Lee S.S."/>
            <person name="Kim J."/>
            <person name="Numa H."/>
            <person name="Itoh T."/>
            <person name="Buell C.R."/>
            <person name="Matsumoto T."/>
        </authorList>
    </citation>
    <scope>NUCLEOTIDE SEQUENCE [LARGE SCALE GENOMIC DNA]</scope>
    <source>
        <strain evidence="3">cv. Nipponbare</strain>
    </source>
</reference>